<evidence type="ECO:0000256" key="4">
    <source>
        <dbReference type="ARBA" id="ARBA00023204"/>
    </source>
</evidence>
<keyword evidence="7" id="KW-0808">Transferase</keyword>
<keyword evidence="4" id="KW-0234">DNA repair</keyword>
<evidence type="ECO:0000256" key="1">
    <source>
        <dbReference type="ARBA" id="ARBA00010945"/>
    </source>
</evidence>
<proteinExistence type="inferred from homology"/>
<dbReference type="GO" id="GO:0006281">
    <property type="term" value="P:DNA repair"/>
    <property type="evidence" value="ECO:0007669"/>
    <property type="project" value="UniProtKB-KW"/>
</dbReference>
<dbReference type="GO" id="GO:0042276">
    <property type="term" value="P:error-prone translesion synthesis"/>
    <property type="evidence" value="ECO:0007669"/>
    <property type="project" value="TreeGrafter"/>
</dbReference>
<dbReference type="Pfam" id="PF00817">
    <property type="entry name" value="IMS"/>
    <property type="match status" value="1"/>
</dbReference>
<protein>
    <submittedName>
        <fullName evidence="7">Translesion error-prone DNA polymerase V subunit UmuC</fullName>
        <ecNumber evidence="7">2.7.7.7</ecNumber>
    </submittedName>
</protein>
<dbReference type="Gene3D" id="3.30.70.270">
    <property type="match status" value="1"/>
</dbReference>
<dbReference type="InterPro" id="IPR001126">
    <property type="entry name" value="UmuC"/>
</dbReference>
<evidence type="ECO:0000259" key="6">
    <source>
        <dbReference type="PROSITE" id="PS50173"/>
    </source>
</evidence>
<dbReference type="SUPFAM" id="SSF56672">
    <property type="entry name" value="DNA/RNA polymerases"/>
    <property type="match status" value="1"/>
</dbReference>
<dbReference type="Gene3D" id="1.10.150.20">
    <property type="entry name" value="5' to 3' exonuclease, C-terminal subdomain"/>
    <property type="match status" value="1"/>
</dbReference>
<feature type="domain" description="UmuC" evidence="6">
    <location>
        <begin position="9"/>
        <end position="197"/>
    </location>
</feature>
<dbReference type="EC" id="2.7.7.7" evidence="7"/>
<dbReference type="Pfam" id="PF11798">
    <property type="entry name" value="IMS_HHH"/>
    <property type="match status" value="1"/>
</dbReference>
<dbReference type="GO" id="GO:0003684">
    <property type="term" value="F:damaged DNA binding"/>
    <property type="evidence" value="ECO:0007669"/>
    <property type="project" value="InterPro"/>
</dbReference>
<evidence type="ECO:0000256" key="3">
    <source>
        <dbReference type="ARBA" id="ARBA00023199"/>
    </source>
</evidence>
<evidence type="ECO:0000313" key="7">
    <source>
        <dbReference type="EMBL" id="KAB8066285.1"/>
    </source>
</evidence>
<evidence type="ECO:0000313" key="8">
    <source>
        <dbReference type="Proteomes" id="UP000468717"/>
    </source>
</evidence>
<dbReference type="PANTHER" id="PTHR11076:SF34">
    <property type="entry name" value="PROTEIN UMUC"/>
    <property type="match status" value="1"/>
</dbReference>
<dbReference type="InterPro" id="IPR050116">
    <property type="entry name" value="DNA_polymerase-Y"/>
</dbReference>
<dbReference type="GO" id="GO:0005829">
    <property type="term" value="C:cytosol"/>
    <property type="evidence" value="ECO:0007669"/>
    <property type="project" value="TreeGrafter"/>
</dbReference>
<evidence type="ECO:0000256" key="2">
    <source>
        <dbReference type="ARBA" id="ARBA00022763"/>
    </source>
</evidence>
<dbReference type="GO" id="GO:0003887">
    <property type="term" value="F:DNA-directed DNA polymerase activity"/>
    <property type="evidence" value="ECO:0007669"/>
    <property type="project" value="UniProtKB-EC"/>
</dbReference>
<dbReference type="Gene3D" id="3.40.1170.60">
    <property type="match status" value="1"/>
</dbReference>
<dbReference type="PANTHER" id="PTHR11076">
    <property type="entry name" value="DNA REPAIR POLYMERASE UMUC / TRANSFERASE FAMILY MEMBER"/>
    <property type="match status" value="1"/>
</dbReference>
<dbReference type="InterPro" id="IPR043502">
    <property type="entry name" value="DNA/RNA_pol_sf"/>
</dbReference>
<dbReference type="Proteomes" id="UP000468717">
    <property type="component" value="Unassembled WGS sequence"/>
</dbReference>
<comment type="caution">
    <text evidence="7">The sequence shown here is derived from an EMBL/GenBank/DDBJ whole genome shotgun (WGS) entry which is preliminary data.</text>
</comment>
<dbReference type="AlphaFoldDB" id="A0A6I1I5W1"/>
<dbReference type="InterPro" id="IPR025188">
    <property type="entry name" value="DUF4113"/>
</dbReference>
<keyword evidence="3" id="KW-0741">SOS mutagenesis</keyword>
<sequence>MGDPTKQIFALVDVNNMYVSCERAFNPRLRDRPVVVLSNNDGCAVARSNEVKALGVPMGAPWFQMRDLARQHGIVGLSSNYTLYADMSNRIMAILRTYSPNVEVYSIDESFLSLNGLGGLWASPTAMGQDIRAKVAQWTSLPVCVGVGQSKTLAKLANHVAKKFPLFDSVADFTTMSDARTAWLLQRIDVGEVWGVGRRIGAKLRAMGINTVQDLKDAPPSTMRAHFGVVLERTCNELRGVSCLELEEVAPPRKEIVSSRSFGTMVMTAAELGESLSTYAARAGEKLRGQHAVCGAVHVFVQTNRFRDQDDQYSNGITIPLVEPSADNRVLAGAALHGLAMIYREGFKYKKAGIMLMDLQPDTQRQGVLFDAGRDRARSVAAMAALDALNERFGRDTVHLGSAGLVRRWAMLSENRTPRYTTNWLELPKVRAQ</sequence>
<keyword evidence="2" id="KW-0227">DNA damage</keyword>
<organism evidence="7 8">
    <name type="scientific">Janthinobacterium violaceinigrum</name>
    <dbReference type="NCBI Taxonomy" id="2654252"/>
    <lineage>
        <taxon>Bacteria</taxon>
        <taxon>Pseudomonadati</taxon>
        <taxon>Pseudomonadota</taxon>
        <taxon>Betaproteobacteria</taxon>
        <taxon>Burkholderiales</taxon>
        <taxon>Oxalobacteraceae</taxon>
        <taxon>Janthinobacterium</taxon>
    </lineage>
</organism>
<dbReference type="InterPro" id="IPR043128">
    <property type="entry name" value="Rev_trsase/Diguanyl_cyclase"/>
</dbReference>
<dbReference type="GO" id="GO:0009432">
    <property type="term" value="P:SOS response"/>
    <property type="evidence" value="ECO:0007669"/>
    <property type="project" value="UniProtKB-KW"/>
</dbReference>
<dbReference type="InterPro" id="IPR024728">
    <property type="entry name" value="PolY_HhH_motif"/>
</dbReference>
<keyword evidence="8" id="KW-1185">Reference proteome</keyword>
<dbReference type="RefSeq" id="WP_152281384.1">
    <property type="nucleotide sequence ID" value="NZ_WFLI01000003.1"/>
</dbReference>
<dbReference type="PROSITE" id="PS50173">
    <property type="entry name" value="UMUC"/>
    <property type="match status" value="1"/>
</dbReference>
<comment type="similarity">
    <text evidence="1">Belongs to the DNA polymerase type-Y family.</text>
</comment>
<evidence type="ECO:0000256" key="5">
    <source>
        <dbReference type="ARBA" id="ARBA00023236"/>
    </source>
</evidence>
<keyword evidence="5" id="KW-0742">SOS response</keyword>
<keyword evidence="7" id="KW-0548">Nucleotidyltransferase</keyword>
<dbReference type="Pfam" id="PF13438">
    <property type="entry name" value="DUF4113"/>
    <property type="match status" value="1"/>
</dbReference>
<reference evidence="7 8" key="1">
    <citation type="submission" date="2019-10" db="EMBL/GenBank/DDBJ databases">
        <title>Three novel species isolated from a subtropical stream in China.</title>
        <authorList>
            <person name="Lu H."/>
        </authorList>
    </citation>
    <scope>NUCLEOTIDE SEQUENCE [LARGE SCALE GENOMIC DNA]</scope>
    <source>
        <strain evidence="7 8">FT13W</strain>
    </source>
</reference>
<dbReference type="EMBL" id="WFLI01000003">
    <property type="protein sequence ID" value="KAB8066285.1"/>
    <property type="molecule type" value="Genomic_DNA"/>
</dbReference>
<gene>
    <name evidence="7" type="primary">umuC</name>
    <name evidence="7" type="ORF">GCN75_03580</name>
</gene>
<dbReference type="NCBIfam" id="NF002955">
    <property type="entry name" value="PRK03609.1"/>
    <property type="match status" value="1"/>
</dbReference>
<name>A0A6I1I5W1_9BURK</name>
<accession>A0A6I1I5W1</accession>
<dbReference type="Pfam" id="PF11799">
    <property type="entry name" value="IMS_C"/>
    <property type="match status" value="1"/>
</dbReference>
<dbReference type="InterPro" id="IPR017961">
    <property type="entry name" value="DNA_pol_Y-fam_little_finger"/>
</dbReference>
<dbReference type="CDD" id="cd01700">
    <property type="entry name" value="PolY_Pol_V_umuC"/>
    <property type="match status" value="1"/>
</dbReference>